<dbReference type="OMA" id="TDGNCAQ"/>
<keyword evidence="6" id="KW-1185">Reference proteome</keyword>
<dbReference type="InterPro" id="IPR020837">
    <property type="entry name" value="Fibrinogen_CS"/>
</dbReference>
<dbReference type="InterPro" id="IPR036056">
    <property type="entry name" value="Fibrinogen-like_C"/>
</dbReference>
<dbReference type="InterPro" id="IPR002181">
    <property type="entry name" value="Fibrinogen_a/b/g_C_dom"/>
</dbReference>
<organism evidence="5 6">
    <name type="scientific">Patiria miniata</name>
    <name type="common">Bat star</name>
    <name type="synonym">Asterina miniata</name>
    <dbReference type="NCBI Taxonomy" id="46514"/>
    <lineage>
        <taxon>Eukaryota</taxon>
        <taxon>Metazoa</taxon>
        <taxon>Echinodermata</taxon>
        <taxon>Eleutherozoa</taxon>
        <taxon>Asterozoa</taxon>
        <taxon>Asteroidea</taxon>
        <taxon>Valvatacea</taxon>
        <taxon>Valvatida</taxon>
        <taxon>Asterinidae</taxon>
        <taxon>Patiria</taxon>
    </lineage>
</organism>
<dbReference type="SMART" id="SM00186">
    <property type="entry name" value="FBG"/>
    <property type="match status" value="1"/>
</dbReference>
<dbReference type="InterPro" id="IPR003609">
    <property type="entry name" value="Pan_app"/>
</dbReference>
<evidence type="ECO:0000256" key="2">
    <source>
        <dbReference type="SAM" id="SignalP"/>
    </source>
</evidence>
<dbReference type="SUPFAM" id="SSF56496">
    <property type="entry name" value="Fibrinogen C-terminal domain-like"/>
    <property type="match status" value="1"/>
</dbReference>
<dbReference type="InterPro" id="IPR050373">
    <property type="entry name" value="Fibrinogen_C-term_domain"/>
</dbReference>
<evidence type="ECO:0000259" key="3">
    <source>
        <dbReference type="PROSITE" id="PS50948"/>
    </source>
</evidence>
<dbReference type="InterPro" id="IPR014716">
    <property type="entry name" value="Fibrinogen_a/b/g_C_1"/>
</dbReference>
<dbReference type="EnsemblMetazoa" id="XM_038215407.1">
    <property type="protein sequence ID" value="XP_038071335.1"/>
    <property type="gene ID" value="LOC119740188"/>
</dbReference>
<dbReference type="PROSITE" id="PS00514">
    <property type="entry name" value="FIBRINOGEN_C_1"/>
    <property type="match status" value="1"/>
</dbReference>
<dbReference type="PANTHER" id="PTHR19143:SF458">
    <property type="entry name" value="FIBRINOGEN C-TERMINAL DOMAIN-CONTAINING PROTEIN-RELATED"/>
    <property type="match status" value="1"/>
</dbReference>
<dbReference type="CDD" id="cd01099">
    <property type="entry name" value="PAN_AP_HGF"/>
    <property type="match status" value="1"/>
</dbReference>
<name>A0A914B6B0_PATMI</name>
<keyword evidence="1" id="KW-1015">Disulfide bond</keyword>
<feature type="domain" description="Fibrinogen C-terminal" evidence="4">
    <location>
        <begin position="128"/>
        <end position="348"/>
    </location>
</feature>
<feature type="domain" description="Apple" evidence="3">
    <location>
        <begin position="29"/>
        <end position="109"/>
    </location>
</feature>
<dbReference type="SUPFAM" id="SSF57414">
    <property type="entry name" value="Hairpin loop containing domain-like"/>
    <property type="match status" value="1"/>
</dbReference>
<dbReference type="NCBIfam" id="NF040941">
    <property type="entry name" value="GGGWT_bact"/>
    <property type="match status" value="1"/>
</dbReference>
<dbReference type="PROSITE" id="PS50948">
    <property type="entry name" value="PAN"/>
    <property type="match status" value="1"/>
</dbReference>
<dbReference type="GeneID" id="119740188"/>
<dbReference type="Pfam" id="PF00147">
    <property type="entry name" value="Fibrinogen_C"/>
    <property type="match status" value="1"/>
</dbReference>
<feature type="chain" id="PRO_5038055598" description="Fibrinogen C-terminal domain-containing protein" evidence="2">
    <location>
        <begin position="27"/>
        <end position="348"/>
    </location>
</feature>
<accession>A0A914B6B0</accession>
<dbReference type="Pfam" id="PF00024">
    <property type="entry name" value="PAN_1"/>
    <property type="match status" value="1"/>
</dbReference>
<evidence type="ECO:0000313" key="6">
    <source>
        <dbReference type="Proteomes" id="UP000887568"/>
    </source>
</evidence>
<dbReference type="CDD" id="cd00087">
    <property type="entry name" value="FReD"/>
    <property type="match status" value="1"/>
</dbReference>
<reference evidence="5" key="1">
    <citation type="submission" date="2022-11" db="UniProtKB">
        <authorList>
            <consortium name="EnsemblMetazoa"/>
        </authorList>
    </citation>
    <scope>IDENTIFICATION</scope>
</reference>
<dbReference type="OrthoDB" id="6145874at2759"/>
<sequence length="348" mass="38301">MANTQCFPRCSVLLLILISLIVCVKLDNCSHGSNYQGVWNRALHGHVLAVKTAGSVLSCAKYCLANPACASFNYANSGNLCQLNDATRNDSDPSQFVKRAGSTYYESGPSAVSDSGCSTSLVTDSPVSTQSPLPTSCKQLLATGYKQSGVYTIYPDSLSGGLQVYCDQTDNGGGWIVFQRRQDGTVDFYRDWNHYRAGFGSLTGEFWLGNDNLRNLTESNGGWTLQIDLEDFQGQKRTAAYSSFKIMGDKYVLEIGSFSGDAGDALWIHNNKAFTTQDEDNDKKTDGNCAQLFEGAWWFDRCHWSHLNGKYYPNGAPPLAHGVQWGSHVVWDSSISLKKTTMKIRESE</sequence>
<dbReference type="PANTHER" id="PTHR19143">
    <property type="entry name" value="FIBRINOGEN/TENASCIN/ANGIOPOEITIN"/>
    <property type="match status" value="1"/>
</dbReference>
<keyword evidence="2" id="KW-0732">Signal</keyword>
<feature type="signal peptide" evidence="2">
    <location>
        <begin position="1"/>
        <end position="26"/>
    </location>
</feature>
<dbReference type="Gene3D" id="3.50.4.10">
    <property type="entry name" value="Hepatocyte Growth Factor"/>
    <property type="match status" value="1"/>
</dbReference>
<protein>
    <recommendedName>
        <fullName evidence="7">Fibrinogen C-terminal domain-containing protein</fullName>
    </recommendedName>
</protein>
<dbReference type="AlphaFoldDB" id="A0A914B6B0"/>
<dbReference type="PROSITE" id="PS51406">
    <property type="entry name" value="FIBRINOGEN_C_2"/>
    <property type="match status" value="1"/>
</dbReference>
<dbReference type="FunFam" id="3.90.215.10:FF:000001">
    <property type="entry name" value="Tenascin isoform 1"/>
    <property type="match status" value="1"/>
</dbReference>
<dbReference type="GO" id="GO:0005615">
    <property type="term" value="C:extracellular space"/>
    <property type="evidence" value="ECO:0007669"/>
    <property type="project" value="TreeGrafter"/>
</dbReference>
<evidence type="ECO:0000313" key="5">
    <source>
        <dbReference type="EnsemblMetazoa" id="XP_038071335.1"/>
    </source>
</evidence>
<evidence type="ECO:0008006" key="7">
    <source>
        <dbReference type="Google" id="ProtNLM"/>
    </source>
</evidence>
<evidence type="ECO:0000256" key="1">
    <source>
        <dbReference type="ARBA" id="ARBA00023157"/>
    </source>
</evidence>
<dbReference type="RefSeq" id="XP_038071335.1">
    <property type="nucleotide sequence ID" value="XM_038215407.1"/>
</dbReference>
<evidence type="ECO:0000259" key="4">
    <source>
        <dbReference type="PROSITE" id="PS51406"/>
    </source>
</evidence>
<dbReference type="SMART" id="SM00473">
    <property type="entry name" value="PAN_AP"/>
    <property type="match status" value="1"/>
</dbReference>
<dbReference type="Gene3D" id="3.90.215.10">
    <property type="entry name" value="Gamma Fibrinogen, chain A, domain 1"/>
    <property type="match status" value="1"/>
</dbReference>
<dbReference type="Proteomes" id="UP000887568">
    <property type="component" value="Unplaced"/>
</dbReference>
<proteinExistence type="predicted"/>